<dbReference type="AlphaFoldDB" id="X6N7D2"/>
<keyword evidence="2" id="KW-1185">Reference proteome</keyword>
<evidence type="ECO:0000313" key="1">
    <source>
        <dbReference type="EMBL" id="ETO21921.1"/>
    </source>
</evidence>
<dbReference type="Proteomes" id="UP000023152">
    <property type="component" value="Unassembled WGS sequence"/>
</dbReference>
<comment type="caution">
    <text evidence="1">The sequence shown here is derived from an EMBL/GenBank/DDBJ whole genome shotgun (WGS) entry which is preliminary data.</text>
</comment>
<feature type="non-terminal residue" evidence="1">
    <location>
        <position position="1"/>
    </location>
</feature>
<reference evidence="1 2" key="1">
    <citation type="journal article" date="2013" name="Curr. Biol.">
        <title>The Genome of the Foraminiferan Reticulomyxa filosa.</title>
        <authorList>
            <person name="Glockner G."/>
            <person name="Hulsmann N."/>
            <person name="Schleicher M."/>
            <person name="Noegel A.A."/>
            <person name="Eichinger L."/>
            <person name="Gallinger C."/>
            <person name="Pawlowski J."/>
            <person name="Sierra R."/>
            <person name="Euteneuer U."/>
            <person name="Pillet L."/>
            <person name="Moustafa A."/>
            <person name="Platzer M."/>
            <person name="Groth M."/>
            <person name="Szafranski K."/>
            <person name="Schliwa M."/>
        </authorList>
    </citation>
    <scope>NUCLEOTIDE SEQUENCE [LARGE SCALE GENOMIC DNA]</scope>
</reference>
<proteinExistence type="predicted"/>
<evidence type="ECO:0000313" key="2">
    <source>
        <dbReference type="Proteomes" id="UP000023152"/>
    </source>
</evidence>
<accession>X6N7D2</accession>
<gene>
    <name evidence="1" type="ORF">RFI_15285</name>
</gene>
<dbReference type="Gene3D" id="2.60.40.2700">
    <property type="match status" value="1"/>
</dbReference>
<sequence>VSALKKSMQCHICVKESKDETDVTNLMMCTLEMPNYENKGDLSGHVDIQWYRSCNTEMLAIENACGVNYLLCADDIGSMIQVSVTSKANKDVTERSTMIGPIQINKKSSKTIHEHLERMAKHDIEFTLTPDPSTMALLSTHLQKSKTVVLHLNRQKVKIRNSKNTTIQKESYNTGMKLKIHASGDDTTNGKASLEAIPAPFTIWLKQGPQAYKFLAKTTFERDILAILLRTYCHQLQVA</sequence>
<dbReference type="EMBL" id="ASPP01011190">
    <property type="protein sequence ID" value="ETO21921.1"/>
    <property type="molecule type" value="Genomic_DNA"/>
</dbReference>
<protein>
    <submittedName>
        <fullName evidence="1">Uncharacterized protein</fullName>
    </submittedName>
</protein>
<organism evidence="1 2">
    <name type="scientific">Reticulomyxa filosa</name>
    <dbReference type="NCBI Taxonomy" id="46433"/>
    <lineage>
        <taxon>Eukaryota</taxon>
        <taxon>Sar</taxon>
        <taxon>Rhizaria</taxon>
        <taxon>Retaria</taxon>
        <taxon>Foraminifera</taxon>
        <taxon>Monothalamids</taxon>
        <taxon>Reticulomyxidae</taxon>
        <taxon>Reticulomyxa</taxon>
    </lineage>
</organism>
<name>X6N7D2_RETFI</name>